<evidence type="ECO:0000313" key="3">
    <source>
        <dbReference type="EMBL" id="MBP0445897.1"/>
    </source>
</evidence>
<dbReference type="CDD" id="cd03441">
    <property type="entry name" value="R_hydratase_like"/>
    <property type="match status" value="1"/>
</dbReference>
<protein>
    <submittedName>
        <fullName evidence="3">MaoC family dehydratase</fullName>
    </submittedName>
</protein>
<dbReference type="Gene3D" id="3.10.129.10">
    <property type="entry name" value="Hotdog Thioesterase"/>
    <property type="match status" value="1"/>
</dbReference>
<dbReference type="Pfam" id="PF01575">
    <property type="entry name" value="MaoC_dehydratas"/>
    <property type="match status" value="1"/>
</dbReference>
<gene>
    <name evidence="3" type="ORF">J8J14_14060</name>
</gene>
<dbReference type="PANTHER" id="PTHR43664:SF1">
    <property type="entry name" value="BETA-METHYLMALYL-COA DEHYDRATASE"/>
    <property type="match status" value="1"/>
</dbReference>
<accession>A0ABS4AFT6</accession>
<comment type="caution">
    <text evidence="3">The sequence shown here is derived from an EMBL/GenBank/DDBJ whole genome shotgun (WGS) entry which is preliminary data.</text>
</comment>
<feature type="region of interest" description="Disordered" evidence="1">
    <location>
        <begin position="1"/>
        <end position="21"/>
    </location>
</feature>
<keyword evidence="4" id="KW-1185">Reference proteome</keyword>
<feature type="domain" description="MaoC-like" evidence="2">
    <location>
        <begin position="41"/>
        <end position="138"/>
    </location>
</feature>
<dbReference type="InterPro" id="IPR029069">
    <property type="entry name" value="HotDog_dom_sf"/>
</dbReference>
<organism evidence="3 4">
    <name type="scientific">Pararoseomonas baculiformis</name>
    <dbReference type="NCBI Taxonomy" id="2820812"/>
    <lineage>
        <taxon>Bacteria</taxon>
        <taxon>Pseudomonadati</taxon>
        <taxon>Pseudomonadota</taxon>
        <taxon>Alphaproteobacteria</taxon>
        <taxon>Acetobacterales</taxon>
        <taxon>Acetobacteraceae</taxon>
        <taxon>Pararoseomonas</taxon>
    </lineage>
</organism>
<dbReference type="SUPFAM" id="SSF54637">
    <property type="entry name" value="Thioesterase/thiol ester dehydrase-isomerase"/>
    <property type="match status" value="1"/>
</dbReference>
<dbReference type="EMBL" id="JAGIZB010000012">
    <property type="protein sequence ID" value="MBP0445897.1"/>
    <property type="molecule type" value="Genomic_DNA"/>
</dbReference>
<evidence type="ECO:0000259" key="2">
    <source>
        <dbReference type="Pfam" id="PF01575"/>
    </source>
</evidence>
<sequence length="184" mass="19981">MAGSGAEIGDDDAVSGGAAPFDPRGHRVVAEQRWFDDFRLGERFVLPSRTMTEAVFLAFQAASGDNHPVHYDAEYCRAHGMPGMLAHGYQVAIQTVAGAGLFPHMIEESLKAFLEQSSRFLRPVFVGDTVYPALTLDELAPNRTTGVVGLRSTVHNQRGELVLDGRHRYLLRRRPAHAGAAPGG</sequence>
<evidence type="ECO:0000313" key="4">
    <source>
        <dbReference type="Proteomes" id="UP000681594"/>
    </source>
</evidence>
<dbReference type="Proteomes" id="UP000681594">
    <property type="component" value="Unassembled WGS sequence"/>
</dbReference>
<dbReference type="InterPro" id="IPR002539">
    <property type="entry name" value="MaoC-like_dom"/>
</dbReference>
<name>A0ABS4AFT6_9PROT</name>
<dbReference type="InterPro" id="IPR052342">
    <property type="entry name" value="MCH/BMMD"/>
</dbReference>
<reference evidence="3 4" key="1">
    <citation type="submission" date="2021-03" db="EMBL/GenBank/DDBJ databases">
        <authorList>
            <person name="So Y."/>
        </authorList>
    </citation>
    <scope>NUCLEOTIDE SEQUENCE [LARGE SCALE GENOMIC DNA]</scope>
    <source>
        <strain evidence="3 4">SSH11</strain>
    </source>
</reference>
<evidence type="ECO:0000256" key="1">
    <source>
        <dbReference type="SAM" id="MobiDB-lite"/>
    </source>
</evidence>
<proteinExistence type="predicted"/>
<dbReference type="PANTHER" id="PTHR43664">
    <property type="entry name" value="MONOAMINE OXIDASE-RELATED"/>
    <property type="match status" value="1"/>
</dbReference>